<dbReference type="EMBL" id="AP019781">
    <property type="protein sequence ID" value="BBL68670.1"/>
    <property type="molecule type" value="Genomic_DNA"/>
</dbReference>
<dbReference type="NCBIfam" id="NF007171">
    <property type="entry name" value="PRK09602.1"/>
    <property type="match status" value="1"/>
</dbReference>
<evidence type="ECO:0000313" key="4">
    <source>
        <dbReference type="Proteomes" id="UP000824969"/>
    </source>
</evidence>
<dbReference type="InterPro" id="IPR006073">
    <property type="entry name" value="GTP-bd"/>
</dbReference>
<dbReference type="PANTHER" id="PTHR23305">
    <property type="entry name" value="OBG GTPASE FAMILY"/>
    <property type="match status" value="1"/>
</dbReference>
<sequence>MAQHYSQPNGAVGVLMITLAIAGKPNCGKSTFFRAATLAQAEIANYPFTTIDANHGVAYVRTACPCREMQVPCENCRDGVRFIPVGLIDVAGLVPEAHLGRGLGNQFLDNLRQADAVIQVVDASGSTDAEGNPIDIGSRDPIKDIEFLQYEMSMWMYGILSRNWAKLLRQAQARDFSLAAAIAEVFAGLGITYEHVRDATGAVGIELRTAGEEDLIRFCRELMAISKPMLIVGNKADLAPEGCLERLAKHDVIFASAAGELALRMAAEGKFVRYLPGDRNFIENPGANLSAAQRAGLAKVAEFMQKFDGTGVQKALDAAVFTLLDRIVVFPVEDEHKLTDGKGRVLPDAFLMKRGSTSRDLAYQVHTDIGEGFLYAIDAKTGMRIKDTQELKNGDIIKIVSVRK</sequence>
<dbReference type="InterPro" id="IPR004095">
    <property type="entry name" value="TGS"/>
</dbReference>
<dbReference type="CDD" id="cd01899">
    <property type="entry name" value="Ygr210"/>
    <property type="match status" value="1"/>
</dbReference>
<dbReference type="Pfam" id="PF01926">
    <property type="entry name" value="MMR_HSR1"/>
    <property type="match status" value="1"/>
</dbReference>
<keyword evidence="4" id="KW-1185">Reference proteome</keyword>
<evidence type="ECO:0000259" key="2">
    <source>
        <dbReference type="PROSITE" id="PS51710"/>
    </source>
</evidence>
<dbReference type="Pfam" id="PF08438">
    <property type="entry name" value="YGR210-like_G4"/>
    <property type="match status" value="1"/>
</dbReference>
<dbReference type="Proteomes" id="UP000824969">
    <property type="component" value="Chromosome"/>
</dbReference>
<organism evidence="3 4">
    <name type="scientific">Methanoculleus chikugoensis</name>
    <dbReference type="NCBI Taxonomy" id="118126"/>
    <lineage>
        <taxon>Archaea</taxon>
        <taxon>Methanobacteriati</taxon>
        <taxon>Methanobacteriota</taxon>
        <taxon>Stenosarchaea group</taxon>
        <taxon>Methanomicrobia</taxon>
        <taxon>Methanomicrobiales</taxon>
        <taxon>Methanomicrobiaceae</taxon>
        <taxon>Methanoculleus</taxon>
    </lineage>
</organism>
<keyword evidence="1" id="KW-0547">Nucleotide-binding</keyword>
<dbReference type="CDD" id="cd01669">
    <property type="entry name" value="TGS_MJ1332_like"/>
    <property type="match status" value="1"/>
</dbReference>
<feature type="domain" description="OBG-type G" evidence="2">
    <location>
        <begin position="17"/>
        <end position="275"/>
    </location>
</feature>
<proteinExistence type="predicted"/>
<reference evidence="3 4" key="1">
    <citation type="submission" date="2019-06" db="EMBL/GenBank/DDBJ databases">
        <title>Complete genome sequence of Methanoculleus chikugoensis strain MG62.</title>
        <authorList>
            <person name="Asakawa S."/>
            <person name="Dianou D."/>
        </authorList>
    </citation>
    <scope>NUCLEOTIDE SEQUENCE [LARGE SCALE GENOMIC DNA]</scope>
    <source>
        <strain evidence="3 4">MG62</strain>
    </source>
</reference>
<dbReference type="Pfam" id="PF02824">
    <property type="entry name" value="TGS"/>
    <property type="match status" value="1"/>
</dbReference>
<evidence type="ECO:0000256" key="1">
    <source>
        <dbReference type="ARBA" id="ARBA00022741"/>
    </source>
</evidence>
<dbReference type="PANTHER" id="PTHR23305:SF1">
    <property type="entry name" value="OBG-TYPE G DOMAIN-CONTAINING PROTEIN"/>
    <property type="match status" value="1"/>
</dbReference>
<dbReference type="InterPro" id="IPR031167">
    <property type="entry name" value="G_OBG"/>
</dbReference>
<dbReference type="InterPro" id="IPR013646">
    <property type="entry name" value="YGR210-like_G4"/>
</dbReference>
<name>A0ABM7H773_9EURY</name>
<evidence type="ECO:0000313" key="3">
    <source>
        <dbReference type="EMBL" id="BBL68670.1"/>
    </source>
</evidence>
<protein>
    <submittedName>
        <fullName evidence="3">Translation-associated GTPase</fullName>
    </submittedName>
</protein>
<gene>
    <name evidence="3" type="primary">ychF</name>
    <name evidence="3" type="ORF">MchiMG62_18510</name>
</gene>
<dbReference type="PROSITE" id="PS51710">
    <property type="entry name" value="G_OBG"/>
    <property type="match status" value="1"/>
</dbReference>
<accession>A0ABM7H773</accession>